<name>A0A1B2I8K4_9BACT</name>
<dbReference type="GeneID" id="83059137"/>
<reference evidence="1" key="1">
    <citation type="submission" date="2016-08" db="EMBL/GenBank/DDBJ databases">
        <title>Complete genome of Cloacibacillus porcorum.</title>
        <authorList>
            <person name="Looft T."/>
            <person name="Bayles D.O."/>
            <person name="Alt D.P."/>
        </authorList>
    </citation>
    <scope>NUCLEOTIDE SEQUENCE [LARGE SCALE GENOMIC DNA]</scope>
    <source>
        <strain evidence="1">CL-84</strain>
    </source>
</reference>
<accession>A0A1B2I8K4</accession>
<protein>
    <submittedName>
        <fullName evidence="1">Uncharacterized protein</fullName>
    </submittedName>
</protein>
<dbReference type="STRING" id="1197717.BED41_14915"/>
<dbReference type="OrthoDB" id="5432188at2"/>
<proteinExistence type="predicted"/>
<dbReference type="AlphaFoldDB" id="A0A1B2I8K4"/>
<dbReference type="EMBL" id="CP016757">
    <property type="protein sequence ID" value="ANZ46282.1"/>
    <property type="molecule type" value="Genomic_DNA"/>
</dbReference>
<dbReference type="Gene3D" id="3.20.20.460">
    <property type="entry name" value="Monomethylamine methyltransferase MtmB"/>
    <property type="match status" value="1"/>
</dbReference>
<dbReference type="SUPFAM" id="SSF75098">
    <property type="entry name" value="Monomethylamine methyltransferase MtmB"/>
    <property type="match status" value="1"/>
</dbReference>
<evidence type="ECO:0000313" key="2">
    <source>
        <dbReference type="Proteomes" id="UP000093044"/>
    </source>
</evidence>
<sequence length="463" mass="52869">MSTFRMWEVFAKADDGPFYKDQGEWMIKSFIPNMRRVVKEHNIKYDGKTIVNQDDDLADRVWEAAKDFFVSVGVYNQDTHRVMKFTEREVNEVLYTKRPKYMIGAGHDQRWLQVRAVEDKERRPFHLFSPDANFSTDIHKKACMAYLKEPLLDGLCAPLLEDFMGRKATSQSPTEVAAAMEHAMNLRDAQRLVGRPDVWTVSVGTAESAQAQIAAGNPVWGVRQSHLDGRMVSILTEMTTNNAMLNKSLHYRSYGNVFGNLCGAIFGGHAGGTEGTLVLQTAYNIEGACLYGSCWALNFPFHLKWQSTTTRELLWLQSVLSQAMSRNSNLIFLNNLFANAGPGTEQLYWECANHAIALESSGGNPWGAATCRNKFTDMATPLESRFYHETNEASFKMRLSRAKAEEICQKIMEKYEKLIPIDNYGKHIQEVYDMDRLAPRQEYLDQYERMRDELSKLGVEYAY</sequence>
<dbReference type="GO" id="GO:0032259">
    <property type="term" value="P:methylation"/>
    <property type="evidence" value="ECO:0007669"/>
    <property type="project" value="InterPro"/>
</dbReference>
<dbReference type="GO" id="GO:0008168">
    <property type="term" value="F:methyltransferase activity"/>
    <property type="evidence" value="ECO:0007669"/>
    <property type="project" value="InterPro"/>
</dbReference>
<dbReference type="KEGG" id="cpor:BED41_14915"/>
<dbReference type="InterPro" id="IPR036655">
    <property type="entry name" value="MtmB_sf"/>
</dbReference>
<dbReference type="RefSeq" id="WP_066748142.1">
    <property type="nucleotide sequence ID" value="NZ_CALCLR010000100.1"/>
</dbReference>
<evidence type="ECO:0000313" key="1">
    <source>
        <dbReference type="EMBL" id="ANZ46282.1"/>
    </source>
</evidence>
<organism evidence="1 2">
    <name type="scientific">Cloacibacillus porcorum</name>
    <dbReference type="NCBI Taxonomy" id="1197717"/>
    <lineage>
        <taxon>Bacteria</taxon>
        <taxon>Thermotogati</taxon>
        <taxon>Synergistota</taxon>
        <taxon>Synergistia</taxon>
        <taxon>Synergistales</taxon>
        <taxon>Synergistaceae</taxon>
        <taxon>Cloacibacillus</taxon>
    </lineage>
</organism>
<dbReference type="Proteomes" id="UP000093044">
    <property type="component" value="Chromosome"/>
</dbReference>
<keyword evidence="2" id="KW-1185">Reference proteome</keyword>
<dbReference type="InterPro" id="IPR008031">
    <property type="entry name" value="MtmB_MeTrfase"/>
</dbReference>
<dbReference type="Pfam" id="PF05369">
    <property type="entry name" value="MtmB"/>
    <property type="match status" value="1"/>
</dbReference>
<gene>
    <name evidence="1" type="ORF">BED41_14915</name>
</gene>